<evidence type="ECO:0000259" key="5">
    <source>
        <dbReference type="PROSITE" id="PS50931"/>
    </source>
</evidence>
<dbReference type="InterPro" id="IPR000847">
    <property type="entry name" value="LysR_HTH_N"/>
</dbReference>
<dbReference type="CDD" id="cd08474">
    <property type="entry name" value="PBP2_CrgA_like_5"/>
    <property type="match status" value="1"/>
</dbReference>
<comment type="similarity">
    <text evidence="1">Belongs to the LysR transcriptional regulatory family.</text>
</comment>
<reference evidence="6 7" key="1">
    <citation type="submission" date="2024-06" db="EMBL/GenBank/DDBJ databases">
        <title>Genomic Encyclopedia of Type Strains, Phase IV (KMG-IV): sequencing the most valuable type-strain genomes for metagenomic binning, comparative biology and taxonomic classification.</title>
        <authorList>
            <person name="Goeker M."/>
        </authorList>
    </citation>
    <scope>NUCLEOTIDE SEQUENCE [LARGE SCALE GENOMIC DNA]</scope>
    <source>
        <strain evidence="6 7">DSM 27865</strain>
    </source>
</reference>
<gene>
    <name evidence="6" type="ORF">ABID37_004282</name>
</gene>
<evidence type="ECO:0000313" key="6">
    <source>
        <dbReference type="EMBL" id="MET3794042.1"/>
    </source>
</evidence>
<dbReference type="EMBL" id="JBEPML010000020">
    <property type="protein sequence ID" value="MET3794042.1"/>
    <property type="molecule type" value="Genomic_DNA"/>
</dbReference>
<dbReference type="Proteomes" id="UP001549076">
    <property type="component" value="Unassembled WGS sequence"/>
</dbReference>
<dbReference type="SUPFAM" id="SSF46785">
    <property type="entry name" value="Winged helix' DNA-binding domain"/>
    <property type="match status" value="1"/>
</dbReference>
<dbReference type="InterPro" id="IPR036388">
    <property type="entry name" value="WH-like_DNA-bd_sf"/>
</dbReference>
<dbReference type="RefSeq" id="WP_354198434.1">
    <property type="nucleotide sequence ID" value="NZ_JBEPML010000020.1"/>
</dbReference>
<evidence type="ECO:0000256" key="4">
    <source>
        <dbReference type="ARBA" id="ARBA00023163"/>
    </source>
</evidence>
<feature type="domain" description="HTH lysR-type" evidence="5">
    <location>
        <begin position="4"/>
        <end position="61"/>
    </location>
</feature>
<dbReference type="PANTHER" id="PTHR30537">
    <property type="entry name" value="HTH-TYPE TRANSCRIPTIONAL REGULATOR"/>
    <property type="match status" value="1"/>
</dbReference>
<keyword evidence="7" id="KW-1185">Reference proteome</keyword>
<keyword evidence="3 6" id="KW-0238">DNA-binding</keyword>
<proteinExistence type="inferred from homology"/>
<evidence type="ECO:0000256" key="3">
    <source>
        <dbReference type="ARBA" id="ARBA00023125"/>
    </source>
</evidence>
<dbReference type="InterPro" id="IPR005119">
    <property type="entry name" value="LysR_subst-bd"/>
</dbReference>
<evidence type="ECO:0000256" key="1">
    <source>
        <dbReference type="ARBA" id="ARBA00009437"/>
    </source>
</evidence>
<protein>
    <submittedName>
        <fullName evidence="6">DNA-binding transcriptional LysR family regulator</fullName>
    </submittedName>
</protein>
<evidence type="ECO:0000256" key="2">
    <source>
        <dbReference type="ARBA" id="ARBA00023015"/>
    </source>
</evidence>
<keyword evidence="2" id="KW-0805">Transcription regulation</keyword>
<dbReference type="PRINTS" id="PR00039">
    <property type="entry name" value="HTHLYSR"/>
</dbReference>
<sequence>MAGENLRDLNAFVIVVEEGSFTRAAVRLGVSQSALSQTIRGLEERLGLRLLNRSTRSVSPTEPGDRLLARVQPAMQEINEGLAQLTELRDKPAGTIRVTADEFAVHHVLWPAVGRFLPNYPDIIVEIITDYGRTDIISERYDAGVRRGRLIAQDMIAVPISSDIRMAVVGSPAYLAGRQRPKTPQDLIGHACINLRLPNHGEFFAWTFRKGGKEHRIKVEGQLVFSTLPAILTAAVAGFGLAYMPEAMVRPHVESGELVEVLSPWRQIFERYHLYYSSRRLASPAFSLLVEALRYRE</sequence>
<dbReference type="Pfam" id="PF00126">
    <property type="entry name" value="HTH_1"/>
    <property type="match status" value="1"/>
</dbReference>
<dbReference type="PANTHER" id="PTHR30537:SF1">
    <property type="entry name" value="HTH-TYPE TRANSCRIPTIONAL REGULATOR PGRR"/>
    <property type="match status" value="1"/>
</dbReference>
<dbReference type="PROSITE" id="PS50931">
    <property type="entry name" value="HTH_LYSR"/>
    <property type="match status" value="1"/>
</dbReference>
<dbReference type="GO" id="GO:0003677">
    <property type="term" value="F:DNA binding"/>
    <property type="evidence" value="ECO:0007669"/>
    <property type="project" value="UniProtKB-KW"/>
</dbReference>
<dbReference type="InterPro" id="IPR036390">
    <property type="entry name" value="WH_DNA-bd_sf"/>
</dbReference>
<dbReference type="InterPro" id="IPR058163">
    <property type="entry name" value="LysR-type_TF_proteobact-type"/>
</dbReference>
<accession>A0ABV2N5E9</accession>
<dbReference type="SUPFAM" id="SSF53850">
    <property type="entry name" value="Periplasmic binding protein-like II"/>
    <property type="match status" value="1"/>
</dbReference>
<evidence type="ECO:0000313" key="7">
    <source>
        <dbReference type="Proteomes" id="UP001549076"/>
    </source>
</evidence>
<dbReference type="Gene3D" id="3.40.190.290">
    <property type="match status" value="1"/>
</dbReference>
<dbReference type="Gene3D" id="1.10.10.10">
    <property type="entry name" value="Winged helix-like DNA-binding domain superfamily/Winged helix DNA-binding domain"/>
    <property type="match status" value="1"/>
</dbReference>
<comment type="caution">
    <text evidence="6">The sequence shown here is derived from an EMBL/GenBank/DDBJ whole genome shotgun (WGS) entry which is preliminary data.</text>
</comment>
<name>A0ABV2N5E9_9HYPH</name>
<keyword evidence="4" id="KW-0804">Transcription</keyword>
<dbReference type="Pfam" id="PF03466">
    <property type="entry name" value="LysR_substrate"/>
    <property type="match status" value="1"/>
</dbReference>
<organism evidence="6 7">
    <name type="scientific">Aquamicrobium terrae</name>
    <dbReference type="NCBI Taxonomy" id="1324945"/>
    <lineage>
        <taxon>Bacteria</taxon>
        <taxon>Pseudomonadati</taxon>
        <taxon>Pseudomonadota</taxon>
        <taxon>Alphaproteobacteria</taxon>
        <taxon>Hyphomicrobiales</taxon>
        <taxon>Phyllobacteriaceae</taxon>
        <taxon>Aquamicrobium</taxon>
    </lineage>
</organism>